<keyword evidence="2" id="KW-0813">Transport</keyword>
<dbReference type="PROSITE" id="PS50850">
    <property type="entry name" value="MFS"/>
    <property type="match status" value="1"/>
</dbReference>
<dbReference type="Pfam" id="PF05977">
    <property type="entry name" value="MFS_3"/>
    <property type="match status" value="1"/>
</dbReference>
<accession>A0A3S5Y1Q6</accession>
<evidence type="ECO:0000256" key="4">
    <source>
        <dbReference type="ARBA" id="ARBA00022692"/>
    </source>
</evidence>
<proteinExistence type="predicted"/>
<name>A0A3S5Y1Q6_RHOH1</name>
<dbReference type="InterPro" id="IPR036259">
    <property type="entry name" value="MFS_trans_sf"/>
</dbReference>
<dbReference type="EMBL" id="FN563149">
    <property type="protein sequence ID" value="CBH46456.1"/>
    <property type="molecule type" value="Genomic_DNA"/>
</dbReference>
<protein>
    <submittedName>
        <fullName evidence="10">MFS transporter</fullName>
    </submittedName>
</protein>
<dbReference type="PANTHER" id="PTHR23513">
    <property type="entry name" value="INTEGRAL MEMBRANE EFFLUX PROTEIN-RELATED"/>
    <property type="match status" value="1"/>
</dbReference>
<dbReference type="RefSeq" id="WP_013414593.1">
    <property type="nucleotide sequence ID" value="NC_014659.1"/>
</dbReference>
<evidence type="ECO:0000256" key="7">
    <source>
        <dbReference type="SAM" id="MobiDB-lite"/>
    </source>
</evidence>
<evidence type="ECO:0000259" key="9">
    <source>
        <dbReference type="PROSITE" id="PS50850"/>
    </source>
</evidence>
<keyword evidence="4 8" id="KW-0812">Transmembrane</keyword>
<dbReference type="InterPro" id="IPR020846">
    <property type="entry name" value="MFS_dom"/>
</dbReference>
<evidence type="ECO:0000313" key="11">
    <source>
        <dbReference type="Proteomes" id="UP000006892"/>
    </source>
</evidence>
<dbReference type="PANTHER" id="PTHR23513:SF11">
    <property type="entry name" value="STAPHYLOFERRIN A TRANSPORTER"/>
    <property type="match status" value="1"/>
</dbReference>
<feature type="transmembrane region" description="Helical" evidence="8">
    <location>
        <begin position="98"/>
        <end position="123"/>
    </location>
</feature>
<sequence length="443" mass="46364">MTAATKLGRQTFAALANRNYRRFIGGQGISLVGTWMQTVAQSWLVLELTGSGTAIGVVVALQTLPILLLGPYGGVIADRTDKRRLMIGLQSIMGVQALLLGILTITGTVQLWHVYVLALLLGLNQCFENPARQSFLLEMVGPEDLRNAVSLNSTLVSVSRIVGPAVAGVTIAAGGLGVCFLINAASFVAVVSSLLRLDTSALHRSAPAERARGQLREGLRYVRGNRNLAVPLLMMAFIGCLAFEFQVVLPIVADQTFGAGSQAYGFMTAAMGIGSVCGGLLVATWGRTGTRVLIVAAAAFGFALVAAAAAPTLALELVALALVGAVSIAFNSTTNSTLQLEADPQMRGRVMALWSTAFMGSTAIGGPIAGWVSQQWGGRAGLLLGAITCLVVALVAWIVIGRGKDVTARTEPITEDPEEHTVENPVVSEDPTLTDAEARRRAA</sequence>
<feature type="transmembrane region" description="Helical" evidence="8">
    <location>
        <begin position="350"/>
        <end position="372"/>
    </location>
</feature>
<dbReference type="KEGG" id="req:REQ_03170"/>
<organism evidence="10">
    <name type="scientific">Rhodococcus hoagii (strain 103S)</name>
    <name type="common">Rhodococcus equi</name>
    <dbReference type="NCBI Taxonomy" id="685727"/>
    <lineage>
        <taxon>Bacteria</taxon>
        <taxon>Bacillati</taxon>
        <taxon>Actinomycetota</taxon>
        <taxon>Actinomycetes</taxon>
        <taxon>Mycobacteriales</taxon>
        <taxon>Nocardiaceae</taxon>
        <taxon>Prescottella</taxon>
    </lineage>
</organism>
<feature type="region of interest" description="Disordered" evidence="7">
    <location>
        <begin position="410"/>
        <end position="443"/>
    </location>
</feature>
<feature type="transmembrane region" description="Helical" evidence="8">
    <location>
        <begin position="264"/>
        <end position="285"/>
    </location>
</feature>
<feature type="transmembrane region" description="Helical" evidence="8">
    <location>
        <begin position="378"/>
        <end position="400"/>
    </location>
</feature>
<dbReference type="AlphaFoldDB" id="A0A3S5Y1Q6"/>
<feature type="transmembrane region" description="Helical" evidence="8">
    <location>
        <begin position="165"/>
        <end position="195"/>
    </location>
</feature>
<dbReference type="GO" id="GO:0022857">
    <property type="term" value="F:transmembrane transporter activity"/>
    <property type="evidence" value="ECO:0007669"/>
    <property type="project" value="InterPro"/>
</dbReference>
<feature type="domain" description="Major facilitator superfamily (MFS) profile" evidence="9">
    <location>
        <begin position="14"/>
        <end position="404"/>
    </location>
</feature>
<evidence type="ECO:0000256" key="1">
    <source>
        <dbReference type="ARBA" id="ARBA00004651"/>
    </source>
</evidence>
<evidence type="ECO:0000256" key="8">
    <source>
        <dbReference type="SAM" id="Phobius"/>
    </source>
</evidence>
<dbReference type="Gene3D" id="1.20.1250.20">
    <property type="entry name" value="MFS general substrate transporter like domains"/>
    <property type="match status" value="1"/>
</dbReference>
<dbReference type="CDD" id="cd06173">
    <property type="entry name" value="MFS_MefA_like"/>
    <property type="match status" value="1"/>
</dbReference>
<keyword evidence="5 8" id="KW-1133">Transmembrane helix</keyword>
<feature type="transmembrane region" description="Helical" evidence="8">
    <location>
        <begin position="228"/>
        <end position="252"/>
    </location>
</feature>
<evidence type="ECO:0000256" key="3">
    <source>
        <dbReference type="ARBA" id="ARBA00022475"/>
    </source>
</evidence>
<keyword evidence="6 8" id="KW-0472">Membrane</keyword>
<evidence type="ECO:0000256" key="5">
    <source>
        <dbReference type="ARBA" id="ARBA00022989"/>
    </source>
</evidence>
<comment type="subcellular location">
    <subcellularLocation>
        <location evidence="1">Cell membrane</location>
        <topology evidence="1">Multi-pass membrane protein</topology>
    </subcellularLocation>
</comment>
<feature type="transmembrane region" description="Helical" evidence="8">
    <location>
        <begin position="54"/>
        <end position="77"/>
    </location>
</feature>
<evidence type="ECO:0000256" key="6">
    <source>
        <dbReference type="ARBA" id="ARBA00023136"/>
    </source>
</evidence>
<dbReference type="GO" id="GO:0005886">
    <property type="term" value="C:plasma membrane"/>
    <property type="evidence" value="ECO:0007669"/>
    <property type="project" value="UniProtKB-SubCell"/>
</dbReference>
<reference evidence="10" key="1">
    <citation type="journal article" date="2010" name="PLoS Genet.">
        <title>The genome of a pathogenic rhodococcus: cooptive virulence underpinned by key gene acquisitions.</title>
        <authorList>
            <person name="Letek M."/>
            <person name="Gonzalez P."/>
            <person name="Macarthur I."/>
            <person name="Rodriguez H."/>
            <person name="Freeman T.C."/>
            <person name="Valero-Rello A."/>
            <person name="Blanco M."/>
            <person name="Buckley T."/>
            <person name="Cherevach I."/>
            <person name="Fahey R."/>
            <person name="Hapeshi A."/>
            <person name="Holdstock J."/>
            <person name="Leadon D."/>
            <person name="Navas J."/>
            <person name="Ocampo A."/>
            <person name="Quail M.A."/>
            <person name="Sanders M."/>
            <person name="Scortti M.M."/>
            <person name="Prescott J.F."/>
            <person name="Fogarty U."/>
            <person name="Meijer W.G."/>
            <person name="Parkhill J."/>
            <person name="Bentley S.D."/>
            <person name="Vazquez-Boland J.A."/>
        </authorList>
    </citation>
    <scope>NUCLEOTIDE SEQUENCE [LARGE SCALE GENOMIC DNA]</scope>
    <source>
        <strain evidence="10 11">103S</strain>
    </source>
</reference>
<dbReference type="SUPFAM" id="SSF103473">
    <property type="entry name" value="MFS general substrate transporter"/>
    <property type="match status" value="1"/>
</dbReference>
<dbReference type="Proteomes" id="UP001154400">
    <property type="component" value="Chromosome"/>
</dbReference>
<evidence type="ECO:0000313" key="10">
    <source>
        <dbReference type="EMBL" id="CBH46456.1"/>
    </source>
</evidence>
<keyword evidence="3" id="KW-1003">Cell membrane</keyword>
<evidence type="ECO:0000256" key="2">
    <source>
        <dbReference type="ARBA" id="ARBA00022448"/>
    </source>
</evidence>
<gene>
    <name evidence="10" type="ordered locus">REQ_03170</name>
</gene>
<feature type="transmembrane region" description="Helical" evidence="8">
    <location>
        <begin position="317"/>
        <end position="338"/>
    </location>
</feature>
<feature type="transmembrane region" description="Helical" evidence="8">
    <location>
        <begin position="292"/>
        <end position="311"/>
    </location>
</feature>
<dbReference type="InterPro" id="IPR010290">
    <property type="entry name" value="TM_effector"/>
</dbReference>